<dbReference type="RefSeq" id="WP_273188410.1">
    <property type="nucleotide sequence ID" value="NZ_DYUZ01000002.1"/>
</dbReference>
<reference evidence="2" key="2">
    <citation type="submission" date="2021-09" db="EMBL/GenBank/DDBJ databases">
        <authorList>
            <person name="Gilroy R."/>
        </authorList>
    </citation>
    <scope>NUCLEOTIDE SEQUENCE</scope>
    <source>
        <strain evidence="2">ChiHjej13B12-9602</strain>
    </source>
</reference>
<gene>
    <name evidence="2" type="ORF">K8V70_00190</name>
</gene>
<dbReference type="PANTHER" id="PTHR43641:SF3">
    <property type="entry name" value="DEHYDRATASE PFLD-RELATED"/>
    <property type="match status" value="1"/>
</dbReference>
<dbReference type="SUPFAM" id="SSF51998">
    <property type="entry name" value="PFL-like glycyl radical enzymes"/>
    <property type="match status" value="1"/>
</dbReference>
<dbReference type="EMBL" id="DYUZ01000002">
    <property type="protein sequence ID" value="HJG36275.1"/>
    <property type="molecule type" value="Genomic_DNA"/>
</dbReference>
<sequence>MKDSLFAENRVVSLERGWLYMESYKETEGEPVVIRRAKALRHLLENHEIVIDDYDLLAGNRTAKPRAGVISLEMSPYWIDDELDVFPTRPQDTFDISDEDKAYFREVLLPFWSGQSLNDWYQAHIDEEVAEAERQAAVTEMLAACKQRGTHTAIESTLALSLDDPEALVAACDVFLIDFKIADRERSLEVVVHGE</sequence>
<dbReference type="AlphaFoldDB" id="A0A921LU65"/>
<evidence type="ECO:0000313" key="3">
    <source>
        <dbReference type="Proteomes" id="UP000753256"/>
    </source>
</evidence>
<dbReference type="GO" id="GO:0003824">
    <property type="term" value="F:catalytic activity"/>
    <property type="evidence" value="ECO:0007669"/>
    <property type="project" value="InterPro"/>
</dbReference>
<evidence type="ECO:0000259" key="1">
    <source>
        <dbReference type="PROSITE" id="PS51554"/>
    </source>
</evidence>
<comment type="caution">
    <text evidence="2">The sequence shown here is derived from an EMBL/GenBank/DDBJ whole genome shotgun (WGS) entry which is preliminary data.</text>
</comment>
<dbReference type="InterPro" id="IPR051215">
    <property type="entry name" value="GRE"/>
</dbReference>
<dbReference type="PANTHER" id="PTHR43641">
    <property type="entry name" value="FORMATE ACETYLTRANSFERASE 3-RELATED"/>
    <property type="match status" value="1"/>
</dbReference>
<name>A0A921LU65_9ACTN</name>
<dbReference type="PROSITE" id="PS51554">
    <property type="entry name" value="PFL"/>
    <property type="match status" value="1"/>
</dbReference>
<dbReference type="GO" id="GO:0005829">
    <property type="term" value="C:cytosol"/>
    <property type="evidence" value="ECO:0007669"/>
    <property type="project" value="TreeGrafter"/>
</dbReference>
<evidence type="ECO:0000313" key="2">
    <source>
        <dbReference type="EMBL" id="HJG36275.1"/>
    </source>
</evidence>
<feature type="domain" description="PFL" evidence="1">
    <location>
        <begin position="1"/>
        <end position="195"/>
    </location>
</feature>
<proteinExistence type="predicted"/>
<reference evidence="2" key="1">
    <citation type="journal article" date="2021" name="PeerJ">
        <title>Extensive microbial diversity within the chicken gut microbiome revealed by metagenomics and culture.</title>
        <authorList>
            <person name="Gilroy R."/>
            <person name="Ravi A."/>
            <person name="Getino M."/>
            <person name="Pursley I."/>
            <person name="Horton D.L."/>
            <person name="Alikhan N.F."/>
            <person name="Baker D."/>
            <person name="Gharbi K."/>
            <person name="Hall N."/>
            <person name="Watson M."/>
            <person name="Adriaenssens E.M."/>
            <person name="Foster-Nyarko E."/>
            <person name="Jarju S."/>
            <person name="Secka A."/>
            <person name="Antonio M."/>
            <person name="Oren A."/>
            <person name="Chaudhuri R.R."/>
            <person name="La Ragione R."/>
            <person name="Hildebrand F."/>
            <person name="Pallen M.J."/>
        </authorList>
    </citation>
    <scope>NUCLEOTIDE SEQUENCE</scope>
    <source>
        <strain evidence="2">ChiHjej13B12-9602</strain>
    </source>
</reference>
<organism evidence="2 3">
    <name type="scientific">Enorma phocaeensis</name>
    <dbReference type="NCBI Taxonomy" id="1871019"/>
    <lineage>
        <taxon>Bacteria</taxon>
        <taxon>Bacillati</taxon>
        <taxon>Actinomycetota</taxon>
        <taxon>Coriobacteriia</taxon>
        <taxon>Coriobacteriales</taxon>
        <taxon>Coriobacteriaceae</taxon>
        <taxon>Enorma</taxon>
    </lineage>
</organism>
<dbReference type="Proteomes" id="UP000753256">
    <property type="component" value="Unassembled WGS sequence"/>
</dbReference>
<dbReference type="Gene3D" id="3.20.70.20">
    <property type="match status" value="1"/>
</dbReference>
<dbReference type="InterPro" id="IPR004184">
    <property type="entry name" value="PFL_dom"/>
</dbReference>
<accession>A0A921LU65</accession>
<dbReference type="Pfam" id="PF02901">
    <property type="entry name" value="PFL-like"/>
    <property type="match status" value="1"/>
</dbReference>
<protein>
    <recommendedName>
        <fullName evidence="1">PFL domain-containing protein</fullName>
    </recommendedName>
</protein>